<accession>A0ACB7Y416</accession>
<organism evidence="1 2">
    <name type="scientific">Vaccinium darrowii</name>
    <dbReference type="NCBI Taxonomy" id="229202"/>
    <lineage>
        <taxon>Eukaryota</taxon>
        <taxon>Viridiplantae</taxon>
        <taxon>Streptophyta</taxon>
        <taxon>Embryophyta</taxon>
        <taxon>Tracheophyta</taxon>
        <taxon>Spermatophyta</taxon>
        <taxon>Magnoliopsida</taxon>
        <taxon>eudicotyledons</taxon>
        <taxon>Gunneridae</taxon>
        <taxon>Pentapetalae</taxon>
        <taxon>asterids</taxon>
        <taxon>Ericales</taxon>
        <taxon>Ericaceae</taxon>
        <taxon>Vaccinioideae</taxon>
        <taxon>Vaccinieae</taxon>
        <taxon>Vaccinium</taxon>
    </lineage>
</organism>
<protein>
    <submittedName>
        <fullName evidence="1">Uncharacterized protein</fullName>
    </submittedName>
</protein>
<evidence type="ECO:0000313" key="1">
    <source>
        <dbReference type="EMBL" id="KAH7847934.1"/>
    </source>
</evidence>
<evidence type="ECO:0000313" key="2">
    <source>
        <dbReference type="Proteomes" id="UP000828048"/>
    </source>
</evidence>
<dbReference type="Proteomes" id="UP000828048">
    <property type="component" value="Chromosome 5"/>
</dbReference>
<sequence>MAQFANQISRALVTASKRSIPPRKWSPSLEQTLHQLGCRNSLTPSLVARVIDPFLLNHHSLALGFFDWASQQPGFSHTSITYQSILKSLSISHRHFHAIDKLLKQVRAQKIGLDPSVYSSIIAALIRGKRTRDAITMFNEEVSSLNYVLGSDVCNSLLAALSSDGYMGYARKVFDEMIFRRVSMSTVGFGVFVWRFCRNADVHETLWLVDEVRKDFSGVNGPIIAVLIVHGLCLESRVADALWVMDELRKRDCKPDFMAYRIVAEAFRLMGSVVDVEVVLKKKRKLGVAPRTNVYREFIFALISEGRIWEAKELGEVIVSGNFPIEDDVLIALIGSVSIIYPFSAMLFFKFMVGKERVPTLLTLSNLSRNLFRHGKIEELLEVFQILSNKEYFSDMASYNLMVSFLCKAGRVKEAYEVLQEMKKKGLCPDVSFYNYLMEACCREDLLRPAKRLWDEMFASGCGGNLKTYNILISKFSKAGQVEEAHRLFCHMVEKRLVPDAITYTFLLEGLCKEKKIKDALEVFDKSVEQDAMLARSLLSKFVLFLCKEGHFHAASRLLCGLVSDVGQSDSHVILLKCLLEAAEIPIAIEHVTSVGKNSASMLQAVCNEFLASISSLSKGEPLLQLLQAMQDRCPTLNCDSIVMLSH</sequence>
<comment type="caution">
    <text evidence="1">The sequence shown here is derived from an EMBL/GenBank/DDBJ whole genome shotgun (WGS) entry which is preliminary data.</text>
</comment>
<keyword evidence="2" id="KW-1185">Reference proteome</keyword>
<reference evidence="1 2" key="1">
    <citation type="journal article" date="2021" name="Hortic Res">
        <title>High-quality reference genome and annotation aids understanding of berry development for evergreen blueberry (Vaccinium darrowii).</title>
        <authorList>
            <person name="Yu J."/>
            <person name="Hulse-Kemp A.M."/>
            <person name="Babiker E."/>
            <person name="Staton M."/>
        </authorList>
    </citation>
    <scope>NUCLEOTIDE SEQUENCE [LARGE SCALE GENOMIC DNA]</scope>
    <source>
        <strain evidence="2">cv. NJ 8807/NJ 8810</strain>
        <tissue evidence="1">Young leaf</tissue>
    </source>
</reference>
<name>A0ACB7Y416_9ERIC</name>
<gene>
    <name evidence="1" type="ORF">Vadar_031794</name>
</gene>
<proteinExistence type="predicted"/>
<dbReference type="EMBL" id="CM037155">
    <property type="protein sequence ID" value="KAH7847934.1"/>
    <property type="molecule type" value="Genomic_DNA"/>
</dbReference>